<dbReference type="Gene3D" id="1.10.10.2520">
    <property type="entry name" value="Cell wall hydrolase SleB, domain 1"/>
    <property type="match status" value="1"/>
</dbReference>
<dbReference type="EMBL" id="BSYI01000009">
    <property type="protein sequence ID" value="GMG82278.1"/>
    <property type="molecule type" value="Genomic_DNA"/>
</dbReference>
<dbReference type="RefSeq" id="WP_285671042.1">
    <property type="nucleotide sequence ID" value="NZ_BSYI01000009.1"/>
</dbReference>
<evidence type="ECO:0000259" key="2">
    <source>
        <dbReference type="Pfam" id="PF07486"/>
    </source>
</evidence>
<evidence type="ECO:0000313" key="3">
    <source>
        <dbReference type="EMBL" id="GMG82278.1"/>
    </source>
</evidence>
<sequence>MRGLRLRRLGGVLAALAALAGPAAAEDELDGTRPLDTPLVCLARAVYFEARGRSLLEMTAVAHVVLNRRADEPWPDSICAVIRDGGEAPPCQFSWWCDGRPDTARDRAEYDRAVAVARRVLAGRTEDPTDGANMFHNLSARPAWARVAEPRGRIGAHYFYHLPDG</sequence>
<organism evidence="3 4">
    <name type="scientific">Paralimibaculum aggregatum</name>
    <dbReference type="NCBI Taxonomy" id="3036245"/>
    <lineage>
        <taxon>Bacteria</taxon>
        <taxon>Pseudomonadati</taxon>
        <taxon>Pseudomonadota</taxon>
        <taxon>Alphaproteobacteria</taxon>
        <taxon>Rhodobacterales</taxon>
        <taxon>Paracoccaceae</taxon>
        <taxon>Paralimibaculum</taxon>
    </lineage>
</organism>
<dbReference type="Proteomes" id="UP001239909">
    <property type="component" value="Unassembled WGS sequence"/>
</dbReference>
<dbReference type="Pfam" id="PF07486">
    <property type="entry name" value="Hydrolase_2"/>
    <property type="match status" value="1"/>
</dbReference>
<name>A0ABQ6LG26_9RHOB</name>
<comment type="caution">
    <text evidence="3">The sequence shown here is derived from an EMBL/GenBank/DDBJ whole genome shotgun (WGS) entry which is preliminary data.</text>
</comment>
<dbReference type="InterPro" id="IPR011105">
    <property type="entry name" value="Cell_wall_hydrolase_SleB"/>
</dbReference>
<proteinExistence type="predicted"/>
<keyword evidence="4" id="KW-1185">Reference proteome</keyword>
<evidence type="ECO:0000313" key="4">
    <source>
        <dbReference type="Proteomes" id="UP001239909"/>
    </source>
</evidence>
<gene>
    <name evidence="3" type="ORF">LNKW23_14910</name>
</gene>
<keyword evidence="1" id="KW-0732">Signal</keyword>
<evidence type="ECO:0000256" key="1">
    <source>
        <dbReference type="SAM" id="SignalP"/>
    </source>
</evidence>
<feature type="domain" description="Cell wall hydrolase SleB" evidence="2">
    <location>
        <begin position="56"/>
        <end position="160"/>
    </location>
</feature>
<feature type="signal peptide" evidence="1">
    <location>
        <begin position="1"/>
        <end position="25"/>
    </location>
</feature>
<reference evidence="3 4" key="1">
    <citation type="submission" date="2023-04" db="EMBL/GenBank/DDBJ databases">
        <title>Marinoamorphus aggregata gen. nov., sp. Nov., isolate from tissue of brittle star Ophioplocus japonicus.</title>
        <authorList>
            <person name="Kawano K."/>
            <person name="Sawayama S."/>
            <person name="Nakagawa S."/>
        </authorList>
    </citation>
    <scope>NUCLEOTIDE SEQUENCE [LARGE SCALE GENOMIC DNA]</scope>
    <source>
        <strain evidence="3 4">NKW23</strain>
    </source>
</reference>
<feature type="chain" id="PRO_5045513391" description="Cell wall hydrolase SleB domain-containing protein" evidence="1">
    <location>
        <begin position="26"/>
        <end position="165"/>
    </location>
</feature>
<accession>A0ABQ6LG26</accession>
<dbReference type="InterPro" id="IPR042047">
    <property type="entry name" value="SleB_dom1"/>
</dbReference>
<protein>
    <recommendedName>
        <fullName evidence="2">Cell wall hydrolase SleB domain-containing protein</fullName>
    </recommendedName>
</protein>